<keyword evidence="2" id="KW-1185">Reference proteome</keyword>
<dbReference type="EMBL" id="BJWL01000009">
    <property type="protein sequence ID" value="GFY93989.1"/>
    <property type="molecule type" value="Genomic_DNA"/>
</dbReference>
<sequence length="233" mass="26525">MGLNWKNSCTQFGGSMTQYLENPWILCETQGFVTDRSLRNLHSGFLKCSLMVGKLNFLLDYPSSLSLTVVLRQIQHTLLWTHSSRRAKVLLPTPIANEIPPPISWDMFVAGPLFQISLRKECFHDEYTNESHISMQDDLQLALDVNNIDSDFVASTDWLGLDVERVECLGFKEPQIVNIPMLGNEFYTCQGQISVNTDLKVDGLKAYLDDSTTNQKYQIIILNPTTIKLSYLR</sequence>
<name>A0A7J0F700_9ERIC</name>
<accession>A0A7J0F700</accession>
<reference evidence="1 2" key="1">
    <citation type="submission" date="2019-07" db="EMBL/GenBank/DDBJ databases">
        <title>De Novo Assembly of kiwifruit Actinidia rufa.</title>
        <authorList>
            <person name="Sugita-Konishi S."/>
            <person name="Sato K."/>
            <person name="Mori E."/>
            <person name="Abe Y."/>
            <person name="Kisaki G."/>
            <person name="Hamano K."/>
            <person name="Suezawa K."/>
            <person name="Otani M."/>
            <person name="Fukuda T."/>
            <person name="Manabe T."/>
            <person name="Gomi K."/>
            <person name="Tabuchi M."/>
            <person name="Akimitsu K."/>
            <person name="Kataoka I."/>
        </authorList>
    </citation>
    <scope>NUCLEOTIDE SEQUENCE [LARGE SCALE GENOMIC DNA]</scope>
    <source>
        <strain evidence="2">cv. Fuchu</strain>
    </source>
</reference>
<organism evidence="1 2">
    <name type="scientific">Actinidia rufa</name>
    <dbReference type="NCBI Taxonomy" id="165716"/>
    <lineage>
        <taxon>Eukaryota</taxon>
        <taxon>Viridiplantae</taxon>
        <taxon>Streptophyta</taxon>
        <taxon>Embryophyta</taxon>
        <taxon>Tracheophyta</taxon>
        <taxon>Spermatophyta</taxon>
        <taxon>Magnoliopsida</taxon>
        <taxon>eudicotyledons</taxon>
        <taxon>Gunneridae</taxon>
        <taxon>Pentapetalae</taxon>
        <taxon>asterids</taxon>
        <taxon>Ericales</taxon>
        <taxon>Actinidiaceae</taxon>
        <taxon>Actinidia</taxon>
    </lineage>
</organism>
<dbReference type="Proteomes" id="UP000585474">
    <property type="component" value="Unassembled WGS sequence"/>
</dbReference>
<comment type="caution">
    <text evidence="1">The sequence shown here is derived from an EMBL/GenBank/DDBJ whole genome shotgun (WGS) entry which is preliminary data.</text>
</comment>
<evidence type="ECO:0000313" key="2">
    <source>
        <dbReference type="Proteomes" id="UP000585474"/>
    </source>
</evidence>
<protein>
    <submittedName>
        <fullName evidence="1">Uncharacterized protein</fullName>
    </submittedName>
</protein>
<evidence type="ECO:0000313" key="1">
    <source>
        <dbReference type="EMBL" id="GFY93989.1"/>
    </source>
</evidence>
<dbReference type="OrthoDB" id="428159at2759"/>
<proteinExistence type="predicted"/>
<dbReference type="AlphaFoldDB" id="A0A7J0F700"/>
<gene>
    <name evidence="1" type="ORF">Acr_09g0004350</name>
</gene>